<comment type="caution">
    <text evidence="1">The sequence shown here is derived from an EMBL/GenBank/DDBJ whole genome shotgun (WGS) entry which is preliminary data.</text>
</comment>
<dbReference type="InParanoid" id="A0A401GEE0"/>
<dbReference type="AlphaFoldDB" id="A0A401GEE0"/>
<proteinExistence type="predicted"/>
<dbReference type="GeneID" id="38777465"/>
<gene>
    <name evidence="1" type="ORF">SCP_0302630</name>
</gene>
<accession>A0A401GEE0</accession>
<dbReference type="EMBL" id="BFAD01000003">
    <property type="protein sequence ID" value="GBE80548.1"/>
    <property type="molecule type" value="Genomic_DNA"/>
</dbReference>
<protein>
    <submittedName>
        <fullName evidence="1">Uncharacterized protein</fullName>
    </submittedName>
</protein>
<evidence type="ECO:0000313" key="2">
    <source>
        <dbReference type="Proteomes" id="UP000287166"/>
    </source>
</evidence>
<dbReference type="OrthoDB" id="44789at2759"/>
<keyword evidence="2" id="KW-1185">Reference proteome</keyword>
<reference evidence="1 2" key="1">
    <citation type="journal article" date="2018" name="Sci. Rep.">
        <title>Genome sequence of the cauliflower mushroom Sparassis crispa (Hanabiratake) and its association with beneficial usage.</title>
        <authorList>
            <person name="Kiyama R."/>
            <person name="Furutani Y."/>
            <person name="Kawaguchi K."/>
            <person name="Nakanishi T."/>
        </authorList>
    </citation>
    <scope>NUCLEOTIDE SEQUENCE [LARGE SCALE GENOMIC DNA]</scope>
</reference>
<dbReference type="RefSeq" id="XP_027611461.1">
    <property type="nucleotide sequence ID" value="XM_027755660.1"/>
</dbReference>
<sequence>MQDILLSDIPSVQSYSAYVLDKARKVHNIFPETQCWFVSNEEEQRRVEYPGIAAGPTVGIDEYISMESSRPRLRRISSSFGRGSAEYPSHVLFPTPVGQV</sequence>
<organism evidence="1 2">
    <name type="scientific">Sparassis crispa</name>
    <dbReference type="NCBI Taxonomy" id="139825"/>
    <lineage>
        <taxon>Eukaryota</taxon>
        <taxon>Fungi</taxon>
        <taxon>Dikarya</taxon>
        <taxon>Basidiomycota</taxon>
        <taxon>Agaricomycotina</taxon>
        <taxon>Agaricomycetes</taxon>
        <taxon>Polyporales</taxon>
        <taxon>Sparassidaceae</taxon>
        <taxon>Sparassis</taxon>
    </lineage>
</organism>
<dbReference type="Proteomes" id="UP000287166">
    <property type="component" value="Unassembled WGS sequence"/>
</dbReference>
<evidence type="ECO:0000313" key="1">
    <source>
        <dbReference type="EMBL" id="GBE80548.1"/>
    </source>
</evidence>
<name>A0A401GEE0_9APHY</name>